<protein>
    <recommendedName>
        <fullName evidence="7">Shikimate kinase</fullName>
        <shortName evidence="7">SK</shortName>
        <ecNumber evidence="7">2.7.1.71</ecNumber>
    </recommendedName>
</protein>
<evidence type="ECO:0000256" key="5">
    <source>
        <dbReference type="ARBA" id="ARBA00022840"/>
    </source>
</evidence>
<feature type="compositionally biased region" description="Basic and acidic residues" evidence="8">
    <location>
        <begin position="1"/>
        <end position="19"/>
    </location>
</feature>
<comment type="subunit">
    <text evidence="7">Monomer.</text>
</comment>
<dbReference type="Pfam" id="PF01202">
    <property type="entry name" value="SKI"/>
    <property type="match status" value="1"/>
</dbReference>
<dbReference type="RefSeq" id="WP_131918391.1">
    <property type="nucleotide sequence ID" value="NZ_JAOQNU010000005.1"/>
</dbReference>
<name>A0A4R2RUS5_9FIRM</name>
<dbReference type="InterPro" id="IPR000623">
    <property type="entry name" value="Shikimate_kinase/TSH1"/>
</dbReference>
<evidence type="ECO:0000256" key="7">
    <source>
        <dbReference type="HAMAP-Rule" id="MF_00109"/>
    </source>
</evidence>
<comment type="pathway">
    <text evidence="7">Metabolic intermediate biosynthesis; chorismate biosynthesis; chorismate from D-erythrose 4-phosphate and phosphoenolpyruvate: step 5/7.</text>
</comment>
<keyword evidence="3 7" id="KW-0547">Nucleotide-binding</keyword>
<feature type="binding site" evidence="7">
    <location>
        <position position="83"/>
    </location>
    <ligand>
        <name>substrate</name>
    </ligand>
</feature>
<keyword evidence="4 7" id="KW-0418">Kinase</keyword>
<dbReference type="NCBIfam" id="NF010553">
    <property type="entry name" value="PRK13947.1"/>
    <property type="match status" value="1"/>
</dbReference>
<reference evidence="9 10" key="1">
    <citation type="submission" date="2019-03" db="EMBL/GenBank/DDBJ databases">
        <title>Genomic Encyclopedia of Type Strains, Phase IV (KMG-IV): sequencing the most valuable type-strain genomes for metagenomic binning, comparative biology and taxonomic classification.</title>
        <authorList>
            <person name="Goeker M."/>
        </authorList>
    </citation>
    <scope>NUCLEOTIDE SEQUENCE [LARGE SCALE GENOMIC DNA]</scope>
    <source>
        <strain evidence="9 10">DSM 11170</strain>
    </source>
</reference>
<evidence type="ECO:0000256" key="1">
    <source>
        <dbReference type="ARBA" id="ARBA00022605"/>
    </source>
</evidence>
<feature type="binding site" evidence="7">
    <location>
        <position position="167"/>
    </location>
    <ligand>
        <name>ATP</name>
        <dbReference type="ChEBI" id="CHEBI:30616"/>
    </ligand>
</feature>
<dbReference type="PANTHER" id="PTHR21087:SF16">
    <property type="entry name" value="SHIKIMATE KINASE 1, CHLOROPLASTIC"/>
    <property type="match status" value="1"/>
</dbReference>
<dbReference type="EMBL" id="SLXT01000005">
    <property type="protein sequence ID" value="TCP67144.1"/>
    <property type="molecule type" value="Genomic_DNA"/>
</dbReference>
<accession>A0A4R2RUS5</accession>
<keyword evidence="6 7" id="KW-0057">Aromatic amino acid biosynthesis</keyword>
<dbReference type="InterPro" id="IPR027417">
    <property type="entry name" value="P-loop_NTPase"/>
</dbReference>
<comment type="similarity">
    <text evidence="7">Belongs to the shikimate kinase family.</text>
</comment>
<dbReference type="GO" id="GO:0005829">
    <property type="term" value="C:cytosol"/>
    <property type="evidence" value="ECO:0007669"/>
    <property type="project" value="TreeGrafter"/>
</dbReference>
<dbReference type="HAMAP" id="MF_00109">
    <property type="entry name" value="Shikimate_kinase"/>
    <property type="match status" value="1"/>
</dbReference>
<keyword evidence="5 7" id="KW-0067">ATP-binding</keyword>
<dbReference type="UniPathway" id="UPA00053">
    <property type="reaction ID" value="UER00088"/>
</dbReference>
<organism evidence="9 10">
    <name type="scientific">Heliophilum fasciatum</name>
    <dbReference type="NCBI Taxonomy" id="35700"/>
    <lineage>
        <taxon>Bacteria</taxon>
        <taxon>Bacillati</taxon>
        <taxon>Bacillota</taxon>
        <taxon>Clostridia</taxon>
        <taxon>Eubacteriales</taxon>
        <taxon>Heliobacteriaceae</taxon>
        <taxon>Heliophilum</taxon>
    </lineage>
</organism>
<feature type="binding site" evidence="7">
    <location>
        <begin position="61"/>
        <end position="66"/>
    </location>
    <ligand>
        <name>ATP</name>
        <dbReference type="ChEBI" id="CHEBI:30616"/>
    </ligand>
</feature>
<feature type="binding site" evidence="7">
    <location>
        <position position="107"/>
    </location>
    <ligand>
        <name>substrate</name>
    </ligand>
</feature>
<dbReference type="SUPFAM" id="SSF52540">
    <property type="entry name" value="P-loop containing nucleoside triphosphate hydrolases"/>
    <property type="match status" value="1"/>
</dbReference>
<dbReference type="AlphaFoldDB" id="A0A4R2RUS5"/>
<dbReference type="EC" id="2.7.1.71" evidence="7"/>
<dbReference type="GO" id="GO:0004765">
    <property type="term" value="F:shikimate kinase activity"/>
    <property type="evidence" value="ECO:0007669"/>
    <property type="project" value="UniProtKB-UniRule"/>
</dbReference>
<keyword evidence="7" id="KW-0479">Metal-binding</keyword>
<dbReference type="CDD" id="cd00464">
    <property type="entry name" value="SK"/>
    <property type="match status" value="1"/>
</dbReference>
<evidence type="ECO:0000256" key="2">
    <source>
        <dbReference type="ARBA" id="ARBA00022679"/>
    </source>
</evidence>
<comment type="subcellular location">
    <subcellularLocation>
        <location evidence="7">Cytoplasm</location>
    </subcellularLocation>
</comment>
<evidence type="ECO:0000256" key="3">
    <source>
        <dbReference type="ARBA" id="ARBA00022741"/>
    </source>
</evidence>
<gene>
    <name evidence="7" type="primary">aroK</name>
    <name evidence="9" type="ORF">EDD73_10539</name>
</gene>
<evidence type="ECO:0000313" key="9">
    <source>
        <dbReference type="EMBL" id="TCP67144.1"/>
    </source>
</evidence>
<dbReference type="GO" id="GO:0008652">
    <property type="term" value="P:amino acid biosynthetic process"/>
    <property type="evidence" value="ECO:0007669"/>
    <property type="project" value="UniProtKB-KW"/>
</dbReference>
<comment type="caution">
    <text evidence="7">Lacks conserved residue(s) required for the propagation of feature annotation.</text>
</comment>
<dbReference type="Gene3D" id="3.40.50.300">
    <property type="entry name" value="P-loop containing nucleotide triphosphate hydrolases"/>
    <property type="match status" value="1"/>
</dbReference>
<dbReference type="InterPro" id="IPR031322">
    <property type="entry name" value="Shikimate/glucono_kinase"/>
</dbReference>
<evidence type="ECO:0000256" key="4">
    <source>
        <dbReference type="ARBA" id="ARBA00022777"/>
    </source>
</evidence>
<comment type="catalytic activity">
    <reaction evidence="7">
        <text>shikimate + ATP = 3-phosphoshikimate + ADP + H(+)</text>
        <dbReference type="Rhea" id="RHEA:13121"/>
        <dbReference type="ChEBI" id="CHEBI:15378"/>
        <dbReference type="ChEBI" id="CHEBI:30616"/>
        <dbReference type="ChEBI" id="CHEBI:36208"/>
        <dbReference type="ChEBI" id="CHEBI:145989"/>
        <dbReference type="ChEBI" id="CHEBI:456216"/>
        <dbReference type="EC" id="2.7.1.71"/>
    </reaction>
</comment>
<feature type="binding site" evidence="7">
    <location>
        <position position="129"/>
    </location>
    <ligand>
        <name>substrate</name>
    </ligand>
</feature>
<keyword evidence="7" id="KW-0460">Magnesium</keyword>
<keyword evidence="2 7" id="KW-0808">Transferase</keyword>
<evidence type="ECO:0000313" key="10">
    <source>
        <dbReference type="Proteomes" id="UP000294813"/>
    </source>
</evidence>
<sequence>MQERLNIQERPDIQERLDIQEQPGVQEQLDTQERPDMQEQPELQKQQECSSGNVVLIGFMGTGKSSVGRRLAARLGFRYLDTDQEIERVTGMSIVEIFTHHGEARFRAEEHEMAKTLGALRGQVVATGGGIVLNPDNLTVLREQGLIIALTARPDVVWQRVAHRTHRPLINQSITVEEIAAMMERRMPYYQSADVTIDTSDKTVREIVDQLVDYLRRREAERGERWLICQTLAVEKGG</sequence>
<evidence type="ECO:0000256" key="6">
    <source>
        <dbReference type="ARBA" id="ARBA00023141"/>
    </source>
</evidence>
<dbReference type="PANTHER" id="PTHR21087">
    <property type="entry name" value="SHIKIMATE KINASE"/>
    <property type="match status" value="1"/>
</dbReference>
<feature type="binding site" evidence="7">
    <location>
        <position position="65"/>
    </location>
    <ligand>
        <name>Mg(2+)</name>
        <dbReference type="ChEBI" id="CHEBI:18420"/>
    </ligand>
</feature>
<dbReference type="GO" id="GO:0005524">
    <property type="term" value="F:ATP binding"/>
    <property type="evidence" value="ECO:0007669"/>
    <property type="project" value="UniProtKB-UniRule"/>
</dbReference>
<dbReference type="OrthoDB" id="9800332at2"/>
<proteinExistence type="inferred from homology"/>
<dbReference type="GO" id="GO:0009423">
    <property type="term" value="P:chorismate biosynthetic process"/>
    <property type="evidence" value="ECO:0007669"/>
    <property type="project" value="UniProtKB-UniRule"/>
</dbReference>
<keyword evidence="1 7" id="KW-0028">Amino-acid biosynthesis</keyword>
<dbReference type="GO" id="GO:0009073">
    <property type="term" value="P:aromatic amino acid family biosynthetic process"/>
    <property type="evidence" value="ECO:0007669"/>
    <property type="project" value="UniProtKB-KW"/>
</dbReference>
<dbReference type="PRINTS" id="PR01100">
    <property type="entry name" value="SHIKIMTKNASE"/>
</dbReference>
<feature type="binding site" evidence="7">
    <location>
        <position position="186"/>
    </location>
    <ligand>
        <name>substrate</name>
    </ligand>
</feature>
<comment type="function">
    <text evidence="7">Catalyzes the specific phosphorylation of the 3-hydroxyl group of shikimic acid using ATP as a cosubstrate.</text>
</comment>
<dbReference type="Proteomes" id="UP000294813">
    <property type="component" value="Unassembled WGS sequence"/>
</dbReference>
<evidence type="ECO:0000256" key="8">
    <source>
        <dbReference type="SAM" id="MobiDB-lite"/>
    </source>
</evidence>
<feature type="region of interest" description="Disordered" evidence="8">
    <location>
        <begin position="1"/>
        <end position="47"/>
    </location>
</feature>
<comment type="cofactor">
    <cofactor evidence="7">
        <name>Mg(2+)</name>
        <dbReference type="ChEBI" id="CHEBI:18420"/>
    </cofactor>
    <text evidence="7">Binds 1 Mg(2+) ion per subunit.</text>
</comment>
<keyword evidence="7" id="KW-0963">Cytoplasm</keyword>
<comment type="caution">
    <text evidence="9">The sequence shown here is derived from an EMBL/GenBank/DDBJ whole genome shotgun (WGS) entry which is preliminary data.</text>
</comment>
<keyword evidence="10" id="KW-1185">Reference proteome</keyword>
<dbReference type="GO" id="GO:0000287">
    <property type="term" value="F:magnesium ion binding"/>
    <property type="evidence" value="ECO:0007669"/>
    <property type="project" value="UniProtKB-UniRule"/>
</dbReference>